<comment type="caution">
    <text evidence="3">The sequence shown here is derived from an EMBL/GenBank/DDBJ whole genome shotgun (WGS) entry which is preliminary data.</text>
</comment>
<dbReference type="RefSeq" id="WP_379593783.1">
    <property type="nucleotide sequence ID" value="NZ_JBHTKK010000025.1"/>
</dbReference>
<keyword evidence="1" id="KW-0472">Membrane</keyword>
<keyword evidence="2" id="KW-0732">Signal</keyword>
<feature type="signal peptide" evidence="2">
    <location>
        <begin position="1"/>
        <end position="25"/>
    </location>
</feature>
<keyword evidence="1" id="KW-0812">Transmembrane</keyword>
<feature type="chain" id="PRO_5045064172" evidence="2">
    <location>
        <begin position="26"/>
        <end position="232"/>
    </location>
</feature>
<protein>
    <submittedName>
        <fullName evidence="3">Uncharacterized protein</fullName>
    </submittedName>
</protein>
<feature type="transmembrane region" description="Helical" evidence="1">
    <location>
        <begin position="201"/>
        <end position="221"/>
    </location>
</feature>
<dbReference type="EMBL" id="JBHTKK010000025">
    <property type="protein sequence ID" value="MFD1067641.1"/>
    <property type="molecule type" value="Genomic_DNA"/>
</dbReference>
<organism evidence="3 4">
    <name type="scientific">Oceanobacillus locisalsi</name>
    <dbReference type="NCBI Taxonomy" id="546107"/>
    <lineage>
        <taxon>Bacteria</taxon>
        <taxon>Bacillati</taxon>
        <taxon>Bacillota</taxon>
        <taxon>Bacilli</taxon>
        <taxon>Bacillales</taxon>
        <taxon>Bacillaceae</taxon>
        <taxon>Oceanobacillus</taxon>
    </lineage>
</organism>
<reference evidence="4" key="1">
    <citation type="journal article" date="2019" name="Int. J. Syst. Evol. Microbiol.">
        <title>The Global Catalogue of Microorganisms (GCM) 10K type strain sequencing project: providing services to taxonomists for standard genome sequencing and annotation.</title>
        <authorList>
            <consortium name="The Broad Institute Genomics Platform"/>
            <consortium name="The Broad Institute Genome Sequencing Center for Infectious Disease"/>
            <person name="Wu L."/>
            <person name="Ma J."/>
        </authorList>
    </citation>
    <scope>NUCLEOTIDE SEQUENCE [LARGE SCALE GENOMIC DNA]</scope>
    <source>
        <strain evidence="4">CCUG 56608</strain>
    </source>
</reference>
<name>A0ABW3NMJ3_9BACI</name>
<accession>A0ABW3NMJ3</accession>
<evidence type="ECO:0000313" key="4">
    <source>
        <dbReference type="Proteomes" id="UP001597041"/>
    </source>
</evidence>
<keyword evidence="4" id="KW-1185">Reference proteome</keyword>
<dbReference type="Proteomes" id="UP001597041">
    <property type="component" value="Unassembled WGS sequence"/>
</dbReference>
<evidence type="ECO:0000256" key="2">
    <source>
        <dbReference type="SAM" id="SignalP"/>
    </source>
</evidence>
<gene>
    <name evidence="3" type="ORF">ACFQ19_16655</name>
</gene>
<sequence length="232" mass="26389">MAKEAFSVTFIVLILLLFANSTVSAEEKEPPFLEKANVDIKGDEDKHYEVQQDITIGNISSLEDEEIMHTLTNINDVQVDNLTFTSADDDLTYTVEEKDALDKYILDLTEFEGDTFNYQVSYTAQLDNEEFTVPLFVPEFGSIAEENIVDIHFEAPEEMVLQLNSFPVVKGNEGNSDTNYMMNIPSHVKYVFYTETKHFNLFNIIGWGSLVAFLLVVFVWIRGEVKKKKGAV</sequence>
<keyword evidence="1" id="KW-1133">Transmembrane helix</keyword>
<evidence type="ECO:0000256" key="1">
    <source>
        <dbReference type="SAM" id="Phobius"/>
    </source>
</evidence>
<proteinExistence type="predicted"/>
<evidence type="ECO:0000313" key="3">
    <source>
        <dbReference type="EMBL" id="MFD1067641.1"/>
    </source>
</evidence>